<sequence length="517" mass="57005">MRATDRFQVIAYIFLALTHLGRASVSQHNVPILATRPPDIDTVSFLSSRAQDQDSIFNEAVKILDSMQSSPSCNRLAATKLVNSCQTFSDGKDGTQTDNPETLDVLRSVYAVRLALCEIDGAGTQMPPSCLPVTVSPPPQKNRFGFVSRHRGPDPMSDEVPKELLEQCLRTLESRPQWWTSYSNSRQNALVICHASRIETEKEELIELQRSIAKSSLKLNNGLQEALRNAIAQSAQQQSFIHALQSLQGKIVTDMEATDSVFKRTFGKFLREIEAGIWSLQDSISEALSNVRAGTGVLEGDIRNVSTQVGALQQALRSAHQDAMTRSRETLLAQETNVVAQKNLASSLHLSLESLLDSDMDKLYQGMQRFDAAMEWLASRMNMILEQETRMTERLQNMETFIQRSESKASELQKAQDQQTEALSAQSRAQEAIQFDAQVSQALLAKTSVAAANLQSVIDDAALKFKHVPGFGIGGSSAWSICAVLLIVLAAQNLKIAIALIFLILGHSVALIIFKFL</sequence>
<gene>
    <name evidence="14" type="ORF">PROQFM164_S04g000178</name>
</gene>
<dbReference type="GO" id="GO:0048288">
    <property type="term" value="P:nuclear membrane fusion involved in karyogamy"/>
    <property type="evidence" value="ECO:0007669"/>
    <property type="project" value="UniProtKB-UniRule"/>
</dbReference>
<feature type="transmembrane region" description="Helical" evidence="11">
    <location>
        <begin position="496"/>
        <end position="514"/>
    </location>
</feature>
<dbReference type="EMBL" id="HG792018">
    <property type="protein sequence ID" value="CDM35297.1"/>
    <property type="molecule type" value="Genomic_DNA"/>
</dbReference>
<evidence type="ECO:0000256" key="10">
    <source>
        <dbReference type="ARBA" id="ARBA00023242"/>
    </source>
</evidence>
<dbReference type="InterPro" id="IPR007292">
    <property type="entry name" value="Nuclear_fusion_Kar5"/>
</dbReference>
<feature type="chain" id="PRO_5004880282" evidence="13">
    <location>
        <begin position="24"/>
        <end position="517"/>
    </location>
</feature>
<keyword evidence="9" id="KW-0325">Glycoprotein</keyword>
<dbReference type="GO" id="GO:0005789">
    <property type="term" value="C:endoplasmic reticulum membrane"/>
    <property type="evidence" value="ECO:0007669"/>
    <property type="project" value="UniProtKB-SubCell"/>
</dbReference>
<keyword evidence="4 11" id="KW-0812">Transmembrane</keyword>
<feature type="transmembrane region" description="Helical" evidence="11">
    <location>
        <begin position="468"/>
        <end position="489"/>
    </location>
</feature>
<evidence type="ECO:0000256" key="9">
    <source>
        <dbReference type="ARBA" id="ARBA00023180"/>
    </source>
</evidence>
<keyword evidence="10 11" id="KW-0539">Nucleus</keyword>
<keyword evidence="3 11" id="KW-0415">Karyogamy</keyword>
<evidence type="ECO:0000256" key="7">
    <source>
        <dbReference type="ARBA" id="ARBA00022989"/>
    </source>
</evidence>
<keyword evidence="6 11" id="KW-0256">Endoplasmic reticulum</keyword>
<keyword evidence="7 11" id="KW-1133">Transmembrane helix</keyword>
<evidence type="ECO:0000256" key="13">
    <source>
        <dbReference type="SAM" id="SignalP"/>
    </source>
</evidence>
<comment type="function">
    <text evidence="1 11">Required for nuclear membrane fusion during karyogamy.</text>
</comment>
<evidence type="ECO:0000313" key="14">
    <source>
        <dbReference type="EMBL" id="CDM35297.1"/>
    </source>
</evidence>
<evidence type="ECO:0000313" key="15">
    <source>
        <dbReference type="Proteomes" id="UP000030686"/>
    </source>
</evidence>
<reference evidence="14" key="1">
    <citation type="journal article" date="2014" name="Nat. Commun.">
        <title>Multiple recent horizontal transfers of a large genomic region in cheese making fungi.</title>
        <authorList>
            <person name="Cheeseman K."/>
            <person name="Ropars J."/>
            <person name="Renault P."/>
            <person name="Dupont J."/>
            <person name="Gouzy J."/>
            <person name="Branca A."/>
            <person name="Abraham A.L."/>
            <person name="Ceppi M."/>
            <person name="Conseiller E."/>
            <person name="Debuchy R."/>
            <person name="Malagnac F."/>
            <person name="Goarin A."/>
            <person name="Silar P."/>
            <person name="Lacoste S."/>
            <person name="Sallet E."/>
            <person name="Bensimon A."/>
            <person name="Giraud T."/>
            <person name="Brygoo Y."/>
        </authorList>
    </citation>
    <scope>NUCLEOTIDE SEQUENCE [LARGE SCALE GENOMIC DNA]</scope>
    <source>
        <strain evidence="14">FM164</strain>
    </source>
</reference>
<evidence type="ECO:0000256" key="8">
    <source>
        <dbReference type="ARBA" id="ARBA00023136"/>
    </source>
</evidence>
<dbReference type="GO" id="GO:0000742">
    <property type="term" value="P:karyogamy involved in conjugation with cellular fusion"/>
    <property type="evidence" value="ECO:0007669"/>
    <property type="project" value="UniProtKB-UniRule"/>
</dbReference>
<evidence type="ECO:0000256" key="12">
    <source>
        <dbReference type="SAM" id="Coils"/>
    </source>
</evidence>
<keyword evidence="5 11" id="KW-0732">Signal</keyword>
<name>W6R0H0_PENRF</name>
<dbReference type="PANTHER" id="PTHR28012:SF1">
    <property type="entry name" value="NUCLEAR FUSION PROTEIN KAR5"/>
    <property type="match status" value="1"/>
</dbReference>
<dbReference type="Proteomes" id="UP000030686">
    <property type="component" value="Unassembled WGS sequence"/>
</dbReference>
<feature type="coiled-coil region" evidence="12">
    <location>
        <begin position="395"/>
        <end position="422"/>
    </location>
</feature>
<dbReference type="PANTHER" id="PTHR28012">
    <property type="entry name" value="NUCLEAR FUSION PROTEIN KAR5"/>
    <property type="match status" value="1"/>
</dbReference>
<comment type="subcellular location">
    <subcellularLocation>
        <location evidence="11">Endoplasmic reticulum membrane</location>
    </subcellularLocation>
    <subcellularLocation>
        <location evidence="11">Nucleus membrane</location>
    </subcellularLocation>
</comment>
<keyword evidence="15" id="KW-1185">Reference proteome</keyword>
<protein>
    <submittedName>
        <fullName evidence="14">Nuclear fusion protein, KAR5</fullName>
    </submittedName>
</protein>
<evidence type="ECO:0000256" key="5">
    <source>
        <dbReference type="ARBA" id="ARBA00022729"/>
    </source>
</evidence>
<comment type="similarity">
    <text evidence="2 11">Belongs to the KAR5 family.</text>
</comment>
<evidence type="ECO:0000256" key="4">
    <source>
        <dbReference type="ARBA" id="ARBA00022692"/>
    </source>
</evidence>
<dbReference type="OMA" id="WPYIVCP"/>
<feature type="signal peptide" evidence="13">
    <location>
        <begin position="1"/>
        <end position="23"/>
    </location>
</feature>
<organism evidence="14 15">
    <name type="scientific">Penicillium roqueforti (strain FM164)</name>
    <dbReference type="NCBI Taxonomy" id="1365484"/>
    <lineage>
        <taxon>Eukaryota</taxon>
        <taxon>Fungi</taxon>
        <taxon>Dikarya</taxon>
        <taxon>Ascomycota</taxon>
        <taxon>Pezizomycotina</taxon>
        <taxon>Eurotiomycetes</taxon>
        <taxon>Eurotiomycetidae</taxon>
        <taxon>Eurotiales</taxon>
        <taxon>Aspergillaceae</taxon>
        <taxon>Penicillium</taxon>
    </lineage>
</organism>
<dbReference type="AlphaFoldDB" id="W6R0H0"/>
<proteinExistence type="inferred from homology"/>
<accession>W6R0H0</accession>
<evidence type="ECO:0000256" key="3">
    <source>
        <dbReference type="ARBA" id="ARBA00022459"/>
    </source>
</evidence>
<evidence type="ECO:0000256" key="1">
    <source>
        <dbReference type="ARBA" id="ARBA00003389"/>
    </source>
</evidence>
<dbReference type="OrthoDB" id="5311848at2759"/>
<evidence type="ECO:0000256" key="2">
    <source>
        <dbReference type="ARBA" id="ARBA00010473"/>
    </source>
</evidence>
<dbReference type="Pfam" id="PF04163">
    <property type="entry name" value="Tht1"/>
    <property type="match status" value="1"/>
</dbReference>
<keyword evidence="8 11" id="KW-0472">Membrane</keyword>
<evidence type="ECO:0000256" key="6">
    <source>
        <dbReference type="ARBA" id="ARBA00022824"/>
    </source>
</evidence>
<keyword evidence="12" id="KW-0175">Coiled coil</keyword>
<dbReference type="GO" id="GO:0031965">
    <property type="term" value="C:nuclear membrane"/>
    <property type="evidence" value="ECO:0007669"/>
    <property type="project" value="UniProtKB-SubCell"/>
</dbReference>
<evidence type="ECO:0000256" key="11">
    <source>
        <dbReference type="RuleBase" id="RU368082"/>
    </source>
</evidence>